<proteinExistence type="predicted"/>
<evidence type="ECO:0000313" key="1">
    <source>
        <dbReference type="EMBL" id="ODS09634.1"/>
    </source>
</evidence>
<name>A0A1E3WIT8_9VIBR</name>
<evidence type="ECO:0000313" key="2">
    <source>
        <dbReference type="Proteomes" id="UP000095131"/>
    </source>
</evidence>
<dbReference type="AlphaFoldDB" id="A0A1E3WIT8"/>
<sequence>MQMVTGKGKSIFSLVEKTYLFKAGLRHITERPLVIIGQIGTGTGALSMAIAGQIRSTVITVNSLSTFVKNGGTDQDIVEAYAKNGRVIIQAQSFDELERSGLDYSKFKLLSV</sequence>
<dbReference type="Proteomes" id="UP000095131">
    <property type="component" value="Unassembled WGS sequence"/>
</dbReference>
<organism evidence="1 2">
    <name type="scientific">Vibrio scophthalmi</name>
    <dbReference type="NCBI Taxonomy" id="45658"/>
    <lineage>
        <taxon>Bacteria</taxon>
        <taxon>Pseudomonadati</taxon>
        <taxon>Pseudomonadota</taxon>
        <taxon>Gammaproteobacteria</taxon>
        <taxon>Vibrionales</taxon>
        <taxon>Vibrionaceae</taxon>
        <taxon>Vibrio</taxon>
    </lineage>
</organism>
<gene>
    <name evidence="1" type="ORF">VSF3289_03298</name>
</gene>
<reference evidence="1 2" key="1">
    <citation type="submission" date="2016-08" db="EMBL/GenBank/DDBJ databases">
        <title>Genome sequencing of Vibrio scophthalmi strain FP3289, an isolated from Paralichthys olivaceus.</title>
        <authorList>
            <person name="Han H.-J."/>
        </authorList>
    </citation>
    <scope>NUCLEOTIDE SEQUENCE [LARGE SCALE GENOMIC DNA]</scope>
    <source>
        <strain evidence="1 2">FP3289</strain>
    </source>
</reference>
<accession>A0A1E3WIT8</accession>
<protein>
    <submittedName>
        <fullName evidence="1">Uncharacterized protein</fullName>
    </submittedName>
</protein>
<dbReference type="EMBL" id="MDCJ01000006">
    <property type="protein sequence ID" value="ODS09634.1"/>
    <property type="molecule type" value="Genomic_DNA"/>
</dbReference>
<comment type="caution">
    <text evidence="1">The sequence shown here is derived from an EMBL/GenBank/DDBJ whole genome shotgun (WGS) entry which is preliminary data.</text>
</comment>
<dbReference type="PATRIC" id="fig|45658.8.peg.3251"/>